<dbReference type="InterPro" id="IPR002477">
    <property type="entry name" value="Peptidoglycan-bd-like"/>
</dbReference>
<evidence type="ECO:0000259" key="1">
    <source>
        <dbReference type="Pfam" id="PF01471"/>
    </source>
</evidence>
<dbReference type="EMBL" id="FNAD01000004">
    <property type="protein sequence ID" value="SDD49699.1"/>
    <property type="molecule type" value="Genomic_DNA"/>
</dbReference>
<name>A0A1G6V7P7_9ACTN</name>
<protein>
    <submittedName>
        <fullName evidence="2">Multidrug efflux pump subunit AcrA (Membrane-fusion protein)</fullName>
    </submittedName>
</protein>
<evidence type="ECO:0000313" key="3">
    <source>
        <dbReference type="Proteomes" id="UP000198949"/>
    </source>
</evidence>
<dbReference type="Gene3D" id="2.40.420.20">
    <property type="match status" value="1"/>
</dbReference>
<dbReference type="STRING" id="58114.SAMN05216270_104265"/>
<accession>A0A1G6V7P7</accession>
<feature type="domain" description="Peptidoglycan binding-like" evidence="1">
    <location>
        <begin position="131"/>
        <end position="179"/>
    </location>
</feature>
<reference evidence="3" key="1">
    <citation type="submission" date="2016-10" db="EMBL/GenBank/DDBJ databases">
        <authorList>
            <person name="Varghese N."/>
            <person name="Submissions S."/>
        </authorList>
    </citation>
    <scope>NUCLEOTIDE SEQUENCE [LARGE SCALE GENOMIC DNA]</scope>
    <source>
        <strain evidence="3">CGMCC 4.3516</strain>
    </source>
</reference>
<proteinExistence type="predicted"/>
<sequence length="364" mass="37208">MSRERRKGGRAGKAVAITAVAVAVVGAGAAALGFDPRTLFDEAEAEANTETPATAEVVQQTLTETVEYTGDLGYGDVIGLDCLVNGTYTALPAAGDRIGRGDEIYAVDDRPVVLLYGSLPAYRSLTAGTEGADVEQFEKNLSELGYDGFTVDDEYTDATAGAVEEWQDDLGLEQTGSVDLGQVVYAPGKIRVDAVAVELGDAAGPGGALLDYTGLDKVVTVEVELDDQELVTVGDAVTVTLPDGTEATGTVTDSESLVGEETGQSGDTEEVTYLEVTVAADDPAVFDGLDQAAIDVGFAGDTAEDVLTVPVEALLGLAEGGYGLEIVSGDATEVVGVETGMFADGSVEVSGEGLEAGQSVVVPS</sequence>
<organism evidence="2 3">
    <name type="scientific">Glycomyces harbinensis</name>
    <dbReference type="NCBI Taxonomy" id="58114"/>
    <lineage>
        <taxon>Bacteria</taxon>
        <taxon>Bacillati</taxon>
        <taxon>Actinomycetota</taxon>
        <taxon>Actinomycetes</taxon>
        <taxon>Glycomycetales</taxon>
        <taxon>Glycomycetaceae</taxon>
        <taxon>Glycomyces</taxon>
    </lineage>
</organism>
<dbReference type="Proteomes" id="UP000198949">
    <property type="component" value="Unassembled WGS sequence"/>
</dbReference>
<gene>
    <name evidence="2" type="ORF">SAMN05216270_104265</name>
</gene>
<dbReference type="AlphaFoldDB" id="A0A1G6V7P7"/>
<evidence type="ECO:0000313" key="2">
    <source>
        <dbReference type="EMBL" id="SDD49699.1"/>
    </source>
</evidence>
<dbReference type="InterPro" id="IPR036365">
    <property type="entry name" value="PGBD-like_sf"/>
</dbReference>
<dbReference type="SUPFAM" id="SSF47090">
    <property type="entry name" value="PGBD-like"/>
    <property type="match status" value="1"/>
</dbReference>
<dbReference type="Gene3D" id="1.10.101.10">
    <property type="entry name" value="PGBD-like superfamily/PGBD"/>
    <property type="match status" value="1"/>
</dbReference>
<keyword evidence="3" id="KW-1185">Reference proteome</keyword>
<dbReference type="InterPro" id="IPR036366">
    <property type="entry name" value="PGBDSf"/>
</dbReference>
<dbReference type="Pfam" id="PF01471">
    <property type="entry name" value="PG_binding_1"/>
    <property type="match status" value="1"/>
</dbReference>
<dbReference type="OrthoDB" id="3268648at2"/>
<dbReference type="RefSeq" id="WP_091032441.1">
    <property type="nucleotide sequence ID" value="NZ_FNAD01000004.1"/>
</dbReference>